<name>A0AAV4F215_9GAST</name>
<keyword evidence="3" id="KW-1185">Reference proteome</keyword>
<dbReference type="Proteomes" id="UP000762676">
    <property type="component" value="Unassembled WGS sequence"/>
</dbReference>
<evidence type="ECO:0008006" key="4">
    <source>
        <dbReference type="Google" id="ProtNLM"/>
    </source>
</evidence>
<accession>A0AAV4F215</accession>
<feature type="compositionally biased region" description="Pro residues" evidence="1">
    <location>
        <begin position="7"/>
        <end position="16"/>
    </location>
</feature>
<evidence type="ECO:0000313" key="3">
    <source>
        <dbReference type="Proteomes" id="UP000762676"/>
    </source>
</evidence>
<proteinExistence type="predicted"/>
<feature type="compositionally biased region" description="Low complexity" evidence="1">
    <location>
        <begin position="119"/>
        <end position="128"/>
    </location>
</feature>
<reference evidence="2 3" key="1">
    <citation type="journal article" date="2021" name="Elife">
        <title>Chloroplast acquisition without the gene transfer in kleptoplastic sea slugs, Plakobranchus ocellatus.</title>
        <authorList>
            <person name="Maeda T."/>
            <person name="Takahashi S."/>
            <person name="Yoshida T."/>
            <person name="Shimamura S."/>
            <person name="Takaki Y."/>
            <person name="Nagai Y."/>
            <person name="Toyoda A."/>
            <person name="Suzuki Y."/>
            <person name="Arimoto A."/>
            <person name="Ishii H."/>
            <person name="Satoh N."/>
            <person name="Nishiyama T."/>
            <person name="Hasebe M."/>
            <person name="Maruyama T."/>
            <person name="Minagawa J."/>
            <person name="Obokata J."/>
            <person name="Shigenobu S."/>
        </authorList>
    </citation>
    <scope>NUCLEOTIDE SEQUENCE [LARGE SCALE GENOMIC DNA]</scope>
</reference>
<feature type="compositionally biased region" description="Polar residues" evidence="1">
    <location>
        <begin position="109"/>
        <end position="118"/>
    </location>
</feature>
<gene>
    <name evidence="2" type="ORF">ElyMa_000235300</name>
</gene>
<feature type="region of interest" description="Disordered" evidence="1">
    <location>
        <begin position="1"/>
        <end position="243"/>
    </location>
</feature>
<evidence type="ECO:0000256" key="1">
    <source>
        <dbReference type="SAM" id="MobiDB-lite"/>
    </source>
</evidence>
<dbReference type="EMBL" id="BMAT01000463">
    <property type="protein sequence ID" value="GFR66753.1"/>
    <property type="molecule type" value="Genomic_DNA"/>
</dbReference>
<organism evidence="2 3">
    <name type="scientific">Elysia marginata</name>
    <dbReference type="NCBI Taxonomy" id="1093978"/>
    <lineage>
        <taxon>Eukaryota</taxon>
        <taxon>Metazoa</taxon>
        <taxon>Spiralia</taxon>
        <taxon>Lophotrochozoa</taxon>
        <taxon>Mollusca</taxon>
        <taxon>Gastropoda</taxon>
        <taxon>Heterobranchia</taxon>
        <taxon>Euthyneura</taxon>
        <taxon>Panpulmonata</taxon>
        <taxon>Sacoglossa</taxon>
        <taxon>Placobranchoidea</taxon>
        <taxon>Plakobranchidae</taxon>
        <taxon>Elysia</taxon>
    </lineage>
</organism>
<sequence>MVVNTNAPPPPYPGPPESSRDGADYANASSTGGYYTNPDGGYTNSAGQFLAHRGNGGQNARNDTSAGTQTEYSMLEAPPPYHPDMPGSPYTSQEHFYHPLANPRDSGVGMSSSTLCSMTRSTSSINRNSNEEENTATESPPAYSLATTSEEDERDGQEANGRPRGRLDTTGTETEADGNEGHYATLSDRLEEREAPPSYEASNPPEPPPAYELATFNPSNRESSAARAQSRGQQARNGRLGPL</sequence>
<protein>
    <recommendedName>
        <fullName evidence="4">Down syndrome cell adhesion molecule C-terminal domain-containing protein</fullName>
    </recommendedName>
</protein>
<evidence type="ECO:0000313" key="2">
    <source>
        <dbReference type="EMBL" id="GFR66753.1"/>
    </source>
</evidence>
<comment type="caution">
    <text evidence="2">The sequence shown here is derived from an EMBL/GenBank/DDBJ whole genome shotgun (WGS) entry which is preliminary data.</text>
</comment>
<dbReference type="AlphaFoldDB" id="A0AAV4F215"/>
<feature type="compositionally biased region" description="Polar residues" evidence="1">
    <location>
        <begin position="58"/>
        <end position="72"/>
    </location>
</feature>
<feature type="compositionally biased region" description="Low complexity" evidence="1">
    <location>
        <begin position="219"/>
        <end position="243"/>
    </location>
</feature>